<dbReference type="RefSeq" id="WP_083091855.1">
    <property type="nucleotide sequence ID" value="NZ_LXWF01000033.1"/>
</dbReference>
<feature type="region of interest" description="Disordered" evidence="1">
    <location>
        <begin position="103"/>
        <end position="122"/>
    </location>
</feature>
<evidence type="ECO:0000313" key="2">
    <source>
        <dbReference type="EMBL" id="ORC17369.1"/>
    </source>
</evidence>
<accession>A0A1Y1RQ84</accession>
<keyword evidence="3" id="KW-1185">Reference proteome</keyword>
<organism evidence="2 3">
    <name type="scientific">Rothia nasimurium</name>
    <dbReference type="NCBI Taxonomy" id="85336"/>
    <lineage>
        <taxon>Bacteria</taxon>
        <taxon>Bacillati</taxon>
        <taxon>Actinomycetota</taxon>
        <taxon>Actinomycetes</taxon>
        <taxon>Micrococcales</taxon>
        <taxon>Micrococcaceae</taxon>
        <taxon>Rothia</taxon>
    </lineage>
</organism>
<reference evidence="2 3" key="1">
    <citation type="submission" date="2016-05" db="EMBL/GenBank/DDBJ databases">
        <title>Draft genome sequence of a porcine commensal Rothia nasimurium.</title>
        <authorList>
            <person name="Gaiser R.A."/>
            <person name="Van Baarlen P."/>
            <person name="Wells J.M."/>
        </authorList>
    </citation>
    <scope>NUCLEOTIDE SEQUENCE [LARGE SCALE GENOMIC DNA]</scope>
    <source>
        <strain evidence="2 3">PT-32</strain>
    </source>
</reference>
<feature type="region of interest" description="Disordered" evidence="1">
    <location>
        <begin position="372"/>
        <end position="515"/>
    </location>
</feature>
<dbReference type="OrthoDB" id="6989522at2"/>
<evidence type="ECO:0000256" key="1">
    <source>
        <dbReference type="SAM" id="MobiDB-lite"/>
    </source>
</evidence>
<evidence type="ECO:0008006" key="4">
    <source>
        <dbReference type="Google" id="ProtNLM"/>
    </source>
</evidence>
<evidence type="ECO:0000313" key="3">
    <source>
        <dbReference type="Proteomes" id="UP000192359"/>
    </source>
</evidence>
<protein>
    <recommendedName>
        <fullName evidence="4">Knr4/Smi1-like domain-containing protein</fullName>
    </recommendedName>
</protein>
<dbReference type="Proteomes" id="UP000192359">
    <property type="component" value="Unassembled WGS sequence"/>
</dbReference>
<comment type="caution">
    <text evidence="2">The sequence shown here is derived from an EMBL/GenBank/DDBJ whole genome shotgun (WGS) entry which is preliminary data.</text>
</comment>
<name>A0A1Y1RQ84_9MICC</name>
<feature type="compositionally biased region" description="Basic and acidic residues" evidence="1">
    <location>
        <begin position="494"/>
        <end position="503"/>
    </location>
</feature>
<dbReference type="AlphaFoldDB" id="A0A1Y1RQ84"/>
<proteinExistence type="predicted"/>
<sequence length="515" mass="54311">MSFDSRSELPPHLLALSSLTQWHANSQHQPLELRFTVHGITVETVTTAVTGEIGKTAPTAFTQAATVAIFELALADHFDGSYTVRINATPGGQAIVKQVPITAPASAEQAEPEPPEPVAPVSDNGLRLRSALLGRGHTSGYTPAEIAAEEKQRGFTFPPELKFYRMLVRNGVIAEVGGHNVIASTQHADFGASTLDSAPWKAPETANSTVQAVLNHSLWLEIASSPTHLYAIDLAPGATGVAGQVIARKRGEASVPVRVALSLADFVTGQLAEQDVRTPSPTSQYGAGVAVAPASTRSTLAQTIAWVGNVEPAALPGFLGWDSEPTEARYRGVLEQIEPDTAPDVGGTVDSEPFETAPQPVAEQIRFTPQEVAPVESAEATDIADSQKAAEPTVTESPTTEPEVSEPEAPAEKASSLFASQETSLPVVPSPDPASLPTSSEPQYMQEPATDATDPADSAREERQSANTGSIAARAKKVSLATESETPQPLEQAEPSRPHEEGGLRSALRRFFIGD</sequence>
<gene>
    <name evidence="2" type="ORF">A7979_02910</name>
</gene>
<feature type="compositionally biased region" description="Low complexity" evidence="1">
    <location>
        <begin position="389"/>
        <end position="402"/>
    </location>
</feature>
<dbReference type="SUPFAM" id="SSF160631">
    <property type="entry name" value="SMI1/KNR4-like"/>
    <property type="match status" value="1"/>
</dbReference>
<dbReference type="InterPro" id="IPR037883">
    <property type="entry name" value="Knr4/Smi1-like_sf"/>
</dbReference>
<dbReference type="EMBL" id="LXWF01000033">
    <property type="protein sequence ID" value="ORC17369.1"/>
    <property type="molecule type" value="Genomic_DNA"/>
</dbReference>